<dbReference type="EMBL" id="WHJF01000152">
    <property type="protein sequence ID" value="NHZ66639.1"/>
    <property type="molecule type" value="Genomic_DNA"/>
</dbReference>
<evidence type="ECO:0000313" key="1">
    <source>
        <dbReference type="EMBL" id="NHZ66639.1"/>
    </source>
</evidence>
<name>A0ABX0N904_9BURK</name>
<protein>
    <submittedName>
        <fullName evidence="1">Uncharacterized protein</fullName>
    </submittedName>
</protein>
<proteinExistence type="predicted"/>
<dbReference type="RefSeq" id="WP_167240521.1">
    <property type="nucleotide sequence ID" value="NZ_WHJF01000152.1"/>
</dbReference>
<keyword evidence="2" id="KW-1185">Reference proteome</keyword>
<organism evidence="1 2">
    <name type="scientific">Massilia genomosp. 1</name>
    <dbReference type="NCBI Taxonomy" id="2609280"/>
    <lineage>
        <taxon>Bacteria</taxon>
        <taxon>Pseudomonadati</taxon>
        <taxon>Pseudomonadota</taxon>
        <taxon>Betaproteobacteria</taxon>
        <taxon>Burkholderiales</taxon>
        <taxon>Oxalobacteraceae</taxon>
        <taxon>Telluria group</taxon>
        <taxon>Massilia</taxon>
    </lineage>
</organism>
<sequence length="554" mass="61526">MALAQAVHDTLHLAAEAAYQAFLTVQQADFPLTCFQVDRHGRSQASTLRDELPLSAPQRRAYMHAVPAASVASFMLFSASARFNDSTATRGLYLEFGRGPQELDGVVLLLPYATKASAGRFFAGMLRATDCPAASTALLDEIVQAFCAVLGSHGGRQWMRALEFDKTGVPSQAEFEASSAPLPLRAATLDPASTQADCNNEINHYLDALVERYPFADGLAFRDALYQLNLDFSVPSLLRIDDFLGQAAASLGMPESDFLGRRANLNFLHCLAAYCGKVIAKASASWVDWYTWDQWHNKYPRRARLAATPCPALVAEFNGGAEAAPFLPVELILGRLFRGETSQQFRTALTGLAATVQASRPRQINDDMPLIQQMIDALPPLGMHYLDLARPDWIAGDSVEHWYDNYRTLFRGGRVVWGVTVQANYAIFEPGREDCLGQIMYDPHGIVPPEQLRQATSRFIKVKGCRLSDPRLSFFSDFLTEEHVSVFGLRMPYSISSDDICTSAIIYPRKHLQGERLCQPFYPLLIHDDVPGVAMILPRRFWTPGLLEMYDDLS</sequence>
<dbReference type="Proteomes" id="UP000610594">
    <property type="component" value="Unassembled WGS sequence"/>
</dbReference>
<comment type="caution">
    <text evidence="1">The sequence shown here is derived from an EMBL/GenBank/DDBJ whole genome shotgun (WGS) entry which is preliminary data.</text>
</comment>
<reference evidence="1 2" key="1">
    <citation type="submission" date="2019-10" db="EMBL/GenBank/DDBJ databases">
        <title>Taxonomy of Antarctic Massilia spp.: description of Massilia rubra sp. nov., Massilia aquatica sp. nov., Massilia mucilaginosa sp. nov., Massilia frigida sp. nov. isolated from streams, lakes and regoliths.</title>
        <authorList>
            <person name="Holochova P."/>
            <person name="Sedlacek I."/>
            <person name="Kralova S."/>
            <person name="Maslanova I."/>
            <person name="Busse H.-J."/>
            <person name="Stankova E."/>
            <person name="Vrbovska V."/>
            <person name="Kovarovic V."/>
            <person name="Bartak M."/>
            <person name="Svec P."/>
            <person name="Pantucek R."/>
        </authorList>
    </citation>
    <scope>NUCLEOTIDE SEQUENCE [LARGE SCALE GENOMIC DNA]</scope>
    <source>
        <strain evidence="1 2">CCM 8694</strain>
    </source>
</reference>
<accession>A0ABX0N904</accession>
<evidence type="ECO:0000313" key="2">
    <source>
        <dbReference type="Proteomes" id="UP000610594"/>
    </source>
</evidence>
<gene>
    <name evidence="1" type="ORF">F1735_30855</name>
</gene>